<keyword evidence="14" id="KW-1185">Reference proteome</keyword>
<dbReference type="EC" id="3.2.1.39" evidence="3"/>
<keyword evidence="9" id="KW-1133">Transmembrane helix</keyword>
<feature type="domain" description="Glycosyl hydrolase family 81 N-terminal" evidence="11">
    <location>
        <begin position="66"/>
        <end position="380"/>
    </location>
</feature>
<dbReference type="PANTHER" id="PTHR31983:SF0">
    <property type="entry name" value="GLUCAN ENDO-1,3-BETA-D-GLUCOSIDASE 2"/>
    <property type="match status" value="1"/>
</dbReference>
<proteinExistence type="inferred from homology"/>
<keyword evidence="8" id="KW-0624">Polysaccharide degradation</keyword>
<dbReference type="Gene3D" id="2.70.98.30">
    <property type="entry name" value="Golgi alpha-mannosidase II, domain 4"/>
    <property type="match status" value="1"/>
</dbReference>
<keyword evidence="4" id="KW-0378">Hydrolase</keyword>
<accession>A0A0P1AFR7</accession>
<dbReference type="InterPro" id="IPR040720">
    <property type="entry name" value="GH81_C"/>
</dbReference>
<evidence type="ECO:0000256" key="10">
    <source>
        <dbReference type="SAM" id="SignalP"/>
    </source>
</evidence>
<sequence length="1097" mass="122859">MYVTFKLLVWSCAQSVLAVPDDIFQMRLPFPVVSHPLQLSPSLFAAAERLPLTSYVANSTYPSRLTDVPFPTGAWWSNLVLDQGNSAVVSMPYVYKILDKKLHVSFPIRVVSPRSIEMGFVAQMVISSQAVQPSILPLAHHVVNFDSFSATVSFSRGQTEEFRAYLMRGSPYTTLEYNCSRPVLEARDGLQINRFKKLEGLTFMNGKDVPFATFAAQLSNGQTWYIYASSKQLALTLNNKGEVTSVDEFTGVLRIALCHDAKMMPLLLESAYVYAIGGDVTYSVVSQDPNMVLFKFWWKTKSFSAFHGETDEVTDDEKNKLLMLALPHHIDIIQGQTGNMPLKAGTNKILSGLAYMSIRGVMKGVYGAVWHMTESLPEVEWNYADDGLFSDDFSSEHFDDKQFRLDMRAKVTEAIIRELPGDADKYPLPMSPDSYNFGKQVSRDARLLLIADKFQQHTLKQKMLTKIEKDIVDWLEGTNTDHFVYDRTFGGLITKNGWKDEQADYGNGYYNDHHFHYGYFVYALATIRKFDPNFIENHAQACALIIGDIGTPLLNSNTTFYNNLPVQLLFPTARHKDWFVGHSYASGLFTMENGKSQESSSESLNAYYALVLFSMLDVNATETIEDTSYYQYARLLLATELRSVKKYWHMKVNSKIYEPVFSKNIMVGVVGEMNVVYNTWFGDRAVYIHGINMLPFTPFTPQLLDETFIMREYQLLGQDLPDLDRYDIWRSIVVLDHAILDAAKAWDELNQTVNAFDTWSSRSNAMYWIATRSSWLAQKNRTELRDPITDVDKNCFGFPACASAGNNGTALLCCSTLPGCCPSALSCCPHEDPPLLPSNACYGEYDCARLELGCCNTIDGCCEPDPVSGTVLNCCHSQHQFISNTTEKVKEEDKDTSLCFGEPICAAAKLDCCGAPSGCCSDSDTKLNCCLSRNPTSASSNSSHSSNDNNCHGQPKCAAAGLDCCGWDEGCCKSDSISGFKLDCCEAPPGTSSTLVKNGEHHSHNLSSSDDSSPKENYDGYFRIMVGISGAVLLTAIVYAMGLCYRRHGYSNIDGDMRTLYCTGLMREKHRIVITFYQLYKAYQRGKAHTTAYKYRR</sequence>
<feature type="domain" description="Glycosyl hydrolase family 81 C-terminal" evidence="12">
    <location>
        <begin position="411"/>
        <end position="752"/>
    </location>
</feature>
<comment type="similarity">
    <text evidence="2">Belongs to the glycosyl hydrolase 81 family.</text>
</comment>
<feature type="chain" id="PRO_5006058638" description="glucan endo-1,3-beta-D-glucosidase" evidence="10">
    <location>
        <begin position="19"/>
        <end position="1097"/>
    </location>
</feature>
<dbReference type="InterPro" id="IPR040451">
    <property type="entry name" value="GH81_N"/>
</dbReference>
<dbReference type="Pfam" id="PF17652">
    <property type="entry name" value="Glyco_hydro81C"/>
    <property type="match status" value="1"/>
</dbReference>
<dbReference type="OrthoDB" id="4473401at2759"/>
<organism evidence="13 14">
    <name type="scientific">Plasmopara halstedii</name>
    <name type="common">Downy mildew of sunflower</name>
    <dbReference type="NCBI Taxonomy" id="4781"/>
    <lineage>
        <taxon>Eukaryota</taxon>
        <taxon>Sar</taxon>
        <taxon>Stramenopiles</taxon>
        <taxon>Oomycota</taxon>
        <taxon>Peronosporomycetes</taxon>
        <taxon>Peronosporales</taxon>
        <taxon>Peronosporaceae</taxon>
        <taxon>Plasmopara</taxon>
    </lineage>
</organism>
<dbReference type="Gene3D" id="1.20.5.420">
    <property type="entry name" value="Immunoglobulin FC, subunit C"/>
    <property type="match status" value="1"/>
</dbReference>
<protein>
    <recommendedName>
        <fullName evidence="3">glucan endo-1,3-beta-D-glucosidase</fullName>
        <ecNumber evidence="3">3.2.1.39</ecNumber>
    </recommendedName>
</protein>
<evidence type="ECO:0000256" key="8">
    <source>
        <dbReference type="ARBA" id="ARBA00023326"/>
    </source>
</evidence>
<evidence type="ECO:0000256" key="9">
    <source>
        <dbReference type="SAM" id="Phobius"/>
    </source>
</evidence>
<dbReference type="PROSITE" id="PS52008">
    <property type="entry name" value="GH81"/>
    <property type="match status" value="1"/>
</dbReference>
<evidence type="ECO:0000256" key="6">
    <source>
        <dbReference type="ARBA" id="ARBA00023295"/>
    </source>
</evidence>
<evidence type="ECO:0000313" key="14">
    <source>
        <dbReference type="Proteomes" id="UP000054928"/>
    </source>
</evidence>
<feature type="transmembrane region" description="Helical" evidence="9">
    <location>
        <begin position="1021"/>
        <end position="1045"/>
    </location>
</feature>
<keyword evidence="9" id="KW-0812">Transmembrane</keyword>
<evidence type="ECO:0000256" key="5">
    <source>
        <dbReference type="ARBA" id="ARBA00023277"/>
    </source>
</evidence>
<keyword evidence="9" id="KW-0472">Membrane</keyword>
<dbReference type="GO" id="GO:0042973">
    <property type="term" value="F:glucan endo-1,3-beta-D-glucosidase activity"/>
    <property type="evidence" value="ECO:0007669"/>
    <property type="project" value="UniProtKB-EC"/>
</dbReference>
<name>A0A0P1AFR7_PLAHL</name>
<dbReference type="OMA" id="MYWIATR"/>
<dbReference type="GO" id="GO:0052861">
    <property type="term" value="F:endo-1,3(4)-beta-glucanase activity"/>
    <property type="evidence" value="ECO:0007669"/>
    <property type="project" value="InterPro"/>
</dbReference>
<dbReference type="GeneID" id="36404941"/>
<keyword evidence="6" id="KW-0326">Glycosidase</keyword>
<dbReference type="RefSeq" id="XP_024576017.1">
    <property type="nucleotide sequence ID" value="XM_024725218.1"/>
</dbReference>
<evidence type="ECO:0000259" key="11">
    <source>
        <dbReference type="Pfam" id="PF03639"/>
    </source>
</evidence>
<keyword evidence="7" id="KW-0961">Cell wall biogenesis/degradation</keyword>
<dbReference type="PANTHER" id="PTHR31983">
    <property type="entry name" value="ENDO-1,3(4)-BETA-GLUCANASE 1"/>
    <property type="match status" value="1"/>
</dbReference>
<evidence type="ECO:0000313" key="13">
    <source>
        <dbReference type="EMBL" id="CEG39648.1"/>
    </source>
</evidence>
<dbReference type="EMBL" id="CCYD01000435">
    <property type="protein sequence ID" value="CEG39648.1"/>
    <property type="molecule type" value="Genomic_DNA"/>
</dbReference>
<feature type="signal peptide" evidence="10">
    <location>
        <begin position="1"/>
        <end position="18"/>
    </location>
</feature>
<dbReference type="GO" id="GO:0071555">
    <property type="term" value="P:cell wall organization"/>
    <property type="evidence" value="ECO:0007669"/>
    <property type="project" value="UniProtKB-KW"/>
</dbReference>
<keyword evidence="5" id="KW-0119">Carbohydrate metabolism</keyword>
<evidence type="ECO:0000256" key="1">
    <source>
        <dbReference type="ARBA" id="ARBA00000382"/>
    </source>
</evidence>
<evidence type="ECO:0000256" key="4">
    <source>
        <dbReference type="ARBA" id="ARBA00022801"/>
    </source>
</evidence>
<keyword evidence="10" id="KW-0732">Signal</keyword>
<reference evidence="14" key="1">
    <citation type="submission" date="2014-09" db="EMBL/GenBank/DDBJ databases">
        <authorList>
            <person name="Sharma Rahul"/>
            <person name="Thines Marco"/>
        </authorList>
    </citation>
    <scope>NUCLEOTIDE SEQUENCE [LARGE SCALE GENOMIC DNA]</scope>
</reference>
<comment type="catalytic activity">
    <reaction evidence="1">
        <text>Hydrolysis of (1-&gt;3)-beta-D-glucosidic linkages in (1-&gt;3)-beta-D-glucans.</text>
        <dbReference type="EC" id="3.2.1.39"/>
    </reaction>
</comment>
<dbReference type="Proteomes" id="UP000054928">
    <property type="component" value="Unassembled WGS sequence"/>
</dbReference>
<dbReference type="InterPro" id="IPR005200">
    <property type="entry name" value="Endo-beta-glucanase"/>
</dbReference>
<evidence type="ECO:0000256" key="2">
    <source>
        <dbReference type="ARBA" id="ARBA00010730"/>
    </source>
</evidence>
<evidence type="ECO:0000259" key="12">
    <source>
        <dbReference type="Pfam" id="PF17652"/>
    </source>
</evidence>
<dbReference type="Pfam" id="PF03639">
    <property type="entry name" value="Glyco_hydro_81"/>
    <property type="match status" value="1"/>
</dbReference>
<dbReference type="GO" id="GO:0000272">
    <property type="term" value="P:polysaccharide catabolic process"/>
    <property type="evidence" value="ECO:0007669"/>
    <property type="project" value="UniProtKB-KW"/>
</dbReference>
<evidence type="ECO:0000256" key="7">
    <source>
        <dbReference type="ARBA" id="ARBA00023316"/>
    </source>
</evidence>
<evidence type="ECO:0000256" key="3">
    <source>
        <dbReference type="ARBA" id="ARBA00012780"/>
    </source>
</evidence>
<dbReference type="AlphaFoldDB" id="A0A0P1AFR7"/>